<accession>A0A9E8HPF8</accession>
<gene>
    <name evidence="6" type="ORF">NNL22_07065</name>
</gene>
<protein>
    <submittedName>
        <fullName evidence="6">GFA family protein</fullName>
    </submittedName>
</protein>
<dbReference type="PROSITE" id="PS51891">
    <property type="entry name" value="CENP_V_GFA"/>
    <property type="match status" value="1"/>
</dbReference>
<dbReference type="SUPFAM" id="SSF51316">
    <property type="entry name" value="Mss4-like"/>
    <property type="match status" value="1"/>
</dbReference>
<keyword evidence="2" id="KW-0479">Metal-binding</keyword>
<dbReference type="GO" id="GO:0046872">
    <property type="term" value="F:metal ion binding"/>
    <property type="evidence" value="ECO:0007669"/>
    <property type="project" value="UniProtKB-KW"/>
</dbReference>
<dbReference type="Gene3D" id="3.90.1590.10">
    <property type="entry name" value="glutathione-dependent formaldehyde- activating enzyme (gfa)"/>
    <property type="match status" value="1"/>
</dbReference>
<dbReference type="RefSeq" id="WP_251812026.1">
    <property type="nucleotide sequence ID" value="NZ_CP101527.1"/>
</dbReference>
<comment type="similarity">
    <text evidence="1">Belongs to the Gfa family.</text>
</comment>
<dbReference type="KEGG" id="asem:NNL22_07065"/>
<sequence length="133" mass="14160">MADYSGSCLCESAKFIVQGEFDSFYLCHCQYCQKDTGSAHAANLFSNSAKLVWLQGSECVASFTLPGTRHTKSFCKTCGSALPTTHSTGLVVIPAGSLDSEVTVLPTAHILTASRAVWDAELELVPQLKGLPS</sequence>
<dbReference type="InterPro" id="IPR011057">
    <property type="entry name" value="Mss4-like_sf"/>
</dbReference>
<keyword evidence="7" id="KW-1185">Reference proteome</keyword>
<evidence type="ECO:0000256" key="4">
    <source>
        <dbReference type="ARBA" id="ARBA00023239"/>
    </source>
</evidence>
<name>A0A9E8HPF8_9ALTE</name>
<dbReference type="Proteomes" id="UP001164472">
    <property type="component" value="Chromosome"/>
</dbReference>
<dbReference type="PANTHER" id="PTHR33337">
    <property type="entry name" value="GFA DOMAIN-CONTAINING PROTEIN"/>
    <property type="match status" value="1"/>
</dbReference>
<evidence type="ECO:0000256" key="2">
    <source>
        <dbReference type="ARBA" id="ARBA00022723"/>
    </source>
</evidence>
<dbReference type="AlphaFoldDB" id="A0A9E8HPF8"/>
<dbReference type="EMBL" id="CP101527">
    <property type="protein sequence ID" value="UZW76338.1"/>
    <property type="molecule type" value="Genomic_DNA"/>
</dbReference>
<reference evidence="6" key="1">
    <citation type="submission" date="2022-07" db="EMBL/GenBank/DDBJ databases">
        <title>Alkalimarinus sp. nov., isolated from gut of a Alitta virens.</title>
        <authorList>
            <person name="Yang A.I."/>
            <person name="Shin N.-R."/>
        </authorList>
    </citation>
    <scope>NUCLEOTIDE SEQUENCE</scope>
    <source>
        <strain evidence="6">FA028</strain>
    </source>
</reference>
<evidence type="ECO:0000256" key="3">
    <source>
        <dbReference type="ARBA" id="ARBA00022833"/>
    </source>
</evidence>
<dbReference type="Pfam" id="PF04828">
    <property type="entry name" value="GFA"/>
    <property type="match status" value="1"/>
</dbReference>
<dbReference type="GO" id="GO:0016846">
    <property type="term" value="F:carbon-sulfur lyase activity"/>
    <property type="evidence" value="ECO:0007669"/>
    <property type="project" value="InterPro"/>
</dbReference>
<keyword evidence="3" id="KW-0862">Zinc</keyword>
<keyword evidence="4" id="KW-0456">Lyase</keyword>
<dbReference type="PANTHER" id="PTHR33337:SF40">
    <property type="entry name" value="CENP-V_GFA DOMAIN-CONTAINING PROTEIN-RELATED"/>
    <property type="match status" value="1"/>
</dbReference>
<proteinExistence type="inferred from homology"/>
<evidence type="ECO:0000313" key="6">
    <source>
        <dbReference type="EMBL" id="UZW76338.1"/>
    </source>
</evidence>
<dbReference type="InterPro" id="IPR006913">
    <property type="entry name" value="CENP-V/GFA"/>
</dbReference>
<feature type="domain" description="CENP-V/GFA" evidence="5">
    <location>
        <begin position="4"/>
        <end position="119"/>
    </location>
</feature>
<evidence type="ECO:0000313" key="7">
    <source>
        <dbReference type="Proteomes" id="UP001164472"/>
    </source>
</evidence>
<organism evidence="6 7">
    <name type="scientific">Alkalimarinus sediminis</name>
    <dbReference type="NCBI Taxonomy" id="1632866"/>
    <lineage>
        <taxon>Bacteria</taxon>
        <taxon>Pseudomonadati</taxon>
        <taxon>Pseudomonadota</taxon>
        <taxon>Gammaproteobacteria</taxon>
        <taxon>Alteromonadales</taxon>
        <taxon>Alteromonadaceae</taxon>
        <taxon>Alkalimarinus</taxon>
    </lineage>
</organism>
<evidence type="ECO:0000256" key="1">
    <source>
        <dbReference type="ARBA" id="ARBA00005495"/>
    </source>
</evidence>
<evidence type="ECO:0000259" key="5">
    <source>
        <dbReference type="PROSITE" id="PS51891"/>
    </source>
</evidence>